<dbReference type="Proteomes" id="UP001054252">
    <property type="component" value="Unassembled WGS sequence"/>
</dbReference>
<proteinExistence type="predicted"/>
<dbReference type="EMBL" id="BPVZ01000034">
    <property type="protein sequence ID" value="GKV11345.1"/>
    <property type="molecule type" value="Genomic_DNA"/>
</dbReference>
<feature type="compositionally biased region" description="Low complexity" evidence="1">
    <location>
        <begin position="1"/>
        <end position="26"/>
    </location>
</feature>
<organism evidence="2 3">
    <name type="scientific">Rubroshorea leprosula</name>
    <dbReference type="NCBI Taxonomy" id="152421"/>
    <lineage>
        <taxon>Eukaryota</taxon>
        <taxon>Viridiplantae</taxon>
        <taxon>Streptophyta</taxon>
        <taxon>Embryophyta</taxon>
        <taxon>Tracheophyta</taxon>
        <taxon>Spermatophyta</taxon>
        <taxon>Magnoliopsida</taxon>
        <taxon>eudicotyledons</taxon>
        <taxon>Gunneridae</taxon>
        <taxon>Pentapetalae</taxon>
        <taxon>rosids</taxon>
        <taxon>malvids</taxon>
        <taxon>Malvales</taxon>
        <taxon>Dipterocarpaceae</taxon>
        <taxon>Rubroshorea</taxon>
    </lineage>
</organism>
<evidence type="ECO:0000313" key="3">
    <source>
        <dbReference type="Proteomes" id="UP001054252"/>
    </source>
</evidence>
<dbReference type="AlphaFoldDB" id="A0AAV5JH13"/>
<sequence length="130" mass="13572">MTDFFSPSPLSSSAPSKKNPAKPTTPLGKLKSRICSALFCSSPSAALVCGCEILQISGKNSHDSPPFSLKLTWVTPICACGSPILGRFRISPQIAAGLPLACSSGFAGKILVLDPWGTLVCGLSLRFYAI</sequence>
<reference evidence="2 3" key="1">
    <citation type="journal article" date="2021" name="Commun. Biol.">
        <title>The genome of Shorea leprosula (Dipterocarpaceae) highlights the ecological relevance of drought in aseasonal tropical rainforests.</title>
        <authorList>
            <person name="Ng K.K.S."/>
            <person name="Kobayashi M.J."/>
            <person name="Fawcett J.A."/>
            <person name="Hatakeyama M."/>
            <person name="Paape T."/>
            <person name="Ng C.H."/>
            <person name="Ang C.C."/>
            <person name="Tnah L.H."/>
            <person name="Lee C.T."/>
            <person name="Nishiyama T."/>
            <person name="Sese J."/>
            <person name="O'Brien M.J."/>
            <person name="Copetti D."/>
            <person name="Mohd Noor M.I."/>
            <person name="Ong R.C."/>
            <person name="Putra M."/>
            <person name="Sireger I.Z."/>
            <person name="Indrioko S."/>
            <person name="Kosugi Y."/>
            <person name="Izuno A."/>
            <person name="Isagi Y."/>
            <person name="Lee S.L."/>
            <person name="Shimizu K.K."/>
        </authorList>
    </citation>
    <scope>NUCLEOTIDE SEQUENCE [LARGE SCALE GENOMIC DNA]</scope>
    <source>
        <strain evidence="2">214</strain>
    </source>
</reference>
<evidence type="ECO:0000256" key="1">
    <source>
        <dbReference type="SAM" id="MobiDB-lite"/>
    </source>
</evidence>
<name>A0AAV5JH13_9ROSI</name>
<accession>A0AAV5JH13</accession>
<evidence type="ECO:0000313" key="2">
    <source>
        <dbReference type="EMBL" id="GKV11345.1"/>
    </source>
</evidence>
<comment type="caution">
    <text evidence="2">The sequence shown here is derived from an EMBL/GenBank/DDBJ whole genome shotgun (WGS) entry which is preliminary data.</text>
</comment>
<gene>
    <name evidence="2" type="ORF">SLEP1_g22609</name>
</gene>
<keyword evidence="3" id="KW-1185">Reference proteome</keyword>
<protein>
    <submittedName>
        <fullName evidence="2">Uncharacterized protein</fullName>
    </submittedName>
</protein>
<feature type="region of interest" description="Disordered" evidence="1">
    <location>
        <begin position="1"/>
        <end position="28"/>
    </location>
</feature>